<protein>
    <submittedName>
        <fullName evidence="1">Uncharacterized protein</fullName>
    </submittedName>
</protein>
<reference evidence="2" key="1">
    <citation type="submission" date="2016-10" db="EMBL/GenBank/DDBJ databases">
        <authorList>
            <person name="Varghese N."/>
            <person name="Submissions S."/>
        </authorList>
    </citation>
    <scope>NUCLEOTIDE SEQUENCE [LARGE SCALE GENOMIC DNA]</scope>
    <source>
        <strain evidence="2">DSM 23317</strain>
    </source>
</reference>
<dbReference type="Proteomes" id="UP000199527">
    <property type="component" value="Unassembled WGS sequence"/>
</dbReference>
<accession>A0A1G8W4F7</accession>
<dbReference type="AlphaFoldDB" id="A0A1G8W4F7"/>
<gene>
    <name evidence="1" type="ORF">SAMN04488540_11295</name>
</gene>
<name>A0A1G8W4F7_9GAMM</name>
<keyword evidence="2" id="KW-1185">Reference proteome</keyword>
<organism evidence="1 2">
    <name type="scientific">Ferrimonas sediminum</name>
    <dbReference type="NCBI Taxonomy" id="718193"/>
    <lineage>
        <taxon>Bacteria</taxon>
        <taxon>Pseudomonadati</taxon>
        <taxon>Pseudomonadota</taxon>
        <taxon>Gammaproteobacteria</taxon>
        <taxon>Alteromonadales</taxon>
        <taxon>Ferrimonadaceae</taxon>
        <taxon>Ferrimonas</taxon>
    </lineage>
</organism>
<evidence type="ECO:0000313" key="2">
    <source>
        <dbReference type="Proteomes" id="UP000199527"/>
    </source>
</evidence>
<proteinExistence type="predicted"/>
<dbReference type="EMBL" id="FNEM01000012">
    <property type="protein sequence ID" value="SDJ73244.1"/>
    <property type="molecule type" value="Genomic_DNA"/>
</dbReference>
<sequence>MTANIIELAKEMRATYERGREEGVGLFIGSFRFPLSGSEGASRYFAYMVMTRYPECRVRLVKGYDQLRLEQHFWVVVDDRVYDLASDRFDGMSAPVMGESDTPLSARFSERRFIDGDAIFENWHPGERFQKARVLRYINHRLAQPHLHLVKG</sequence>
<evidence type="ECO:0000313" key="1">
    <source>
        <dbReference type="EMBL" id="SDJ73244.1"/>
    </source>
</evidence>